<keyword evidence="1" id="KW-0677">Repeat</keyword>
<dbReference type="Pfam" id="PF21505">
    <property type="entry name" value="RPN2_N"/>
    <property type="match status" value="1"/>
</dbReference>
<keyword evidence="4" id="KW-1185">Reference proteome</keyword>
<dbReference type="GO" id="GO:0005634">
    <property type="term" value="C:nucleus"/>
    <property type="evidence" value="ECO:0007669"/>
    <property type="project" value="TreeGrafter"/>
</dbReference>
<proteinExistence type="predicted"/>
<keyword evidence="3" id="KW-0647">Proteasome</keyword>
<protein>
    <submittedName>
        <fullName evidence="3">26S proteasome non-ATPase regulatory subunit 1</fullName>
    </submittedName>
</protein>
<dbReference type="PANTHER" id="PTHR10943">
    <property type="entry name" value="26S PROTEASOME NON-ATPASE REGULATORY SUBUNIT"/>
    <property type="match status" value="1"/>
</dbReference>
<evidence type="ECO:0000256" key="1">
    <source>
        <dbReference type="ARBA" id="ARBA00022737"/>
    </source>
</evidence>
<dbReference type="GO" id="GO:0034515">
    <property type="term" value="C:proteasome storage granule"/>
    <property type="evidence" value="ECO:0007669"/>
    <property type="project" value="TreeGrafter"/>
</dbReference>
<dbReference type="PANTHER" id="PTHR10943:SF2">
    <property type="entry name" value="26S PROTEASOME NON-ATPASE REGULATORY SUBUNIT 1"/>
    <property type="match status" value="1"/>
</dbReference>
<reference evidence="3 4" key="1">
    <citation type="journal article" date="2018" name="Mol. Plant">
        <title>The genome of Artemisia annua provides insight into the evolution of Asteraceae family and artemisinin biosynthesis.</title>
        <authorList>
            <person name="Shen Q."/>
            <person name="Zhang L."/>
            <person name="Liao Z."/>
            <person name="Wang S."/>
            <person name="Yan T."/>
            <person name="Shi P."/>
            <person name="Liu M."/>
            <person name="Fu X."/>
            <person name="Pan Q."/>
            <person name="Wang Y."/>
            <person name="Lv Z."/>
            <person name="Lu X."/>
            <person name="Zhang F."/>
            <person name="Jiang W."/>
            <person name="Ma Y."/>
            <person name="Chen M."/>
            <person name="Hao X."/>
            <person name="Li L."/>
            <person name="Tang Y."/>
            <person name="Lv G."/>
            <person name="Zhou Y."/>
            <person name="Sun X."/>
            <person name="Brodelius P.E."/>
            <person name="Rose J.K.C."/>
            <person name="Tang K."/>
        </authorList>
    </citation>
    <scope>NUCLEOTIDE SEQUENCE [LARGE SCALE GENOMIC DNA]</scope>
    <source>
        <strain evidence="4">cv. Huhao1</strain>
        <tissue evidence="3">Leaf</tissue>
    </source>
</reference>
<name>A0A2U1PDS5_ARTAN</name>
<gene>
    <name evidence="3" type="ORF">CTI12_AA164270</name>
</gene>
<dbReference type="OrthoDB" id="1669119at2759"/>
<evidence type="ECO:0000259" key="2">
    <source>
        <dbReference type="Pfam" id="PF21505"/>
    </source>
</evidence>
<dbReference type="SUPFAM" id="SSF48371">
    <property type="entry name" value="ARM repeat"/>
    <property type="match status" value="1"/>
</dbReference>
<evidence type="ECO:0000313" key="4">
    <source>
        <dbReference type="Proteomes" id="UP000245207"/>
    </source>
</evidence>
<dbReference type="STRING" id="35608.A0A2U1PDS5"/>
<organism evidence="3 4">
    <name type="scientific">Artemisia annua</name>
    <name type="common">Sweet wormwood</name>
    <dbReference type="NCBI Taxonomy" id="35608"/>
    <lineage>
        <taxon>Eukaryota</taxon>
        <taxon>Viridiplantae</taxon>
        <taxon>Streptophyta</taxon>
        <taxon>Embryophyta</taxon>
        <taxon>Tracheophyta</taxon>
        <taxon>Spermatophyta</taxon>
        <taxon>Magnoliopsida</taxon>
        <taxon>eudicotyledons</taxon>
        <taxon>Gunneridae</taxon>
        <taxon>Pentapetalae</taxon>
        <taxon>asterids</taxon>
        <taxon>campanulids</taxon>
        <taxon>Asterales</taxon>
        <taxon>Asteraceae</taxon>
        <taxon>Asteroideae</taxon>
        <taxon>Anthemideae</taxon>
        <taxon>Artemisiinae</taxon>
        <taxon>Artemisia</taxon>
    </lineage>
</organism>
<dbReference type="EMBL" id="PKPP01001293">
    <property type="protein sequence ID" value="PWA83869.1"/>
    <property type="molecule type" value="Genomic_DNA"/>
</dbReference>
<dbReference type="GO" id="GO:0043161">
    <property type="term" value="P:proteasome-mediated ubiquitin-dependent protein catabolic process"/>
    <property type="evidence" value="ECO:0007669"/>
    <property type="project" value="TreeGrafter"/>
</dbReference>
<sequence>MSVINLTSAMGILAMLNEPQPILKNHALWNLNNLVDRFWPEISTRLPIIESLYEDETFEHRQLAALLVSKVLYYLGELKESLSYALKAGNLFDVSEESDYVHTLLGKNKAVDGYFLRIVPFDQFKS</sequence>
<dbReference type="InterPro" id="IPR016024">
    <property type="entry name" value="ARM-type_fold"/>
</dbReference>
<dbReference type="InterPro" id="IPR048570">
    <property type="entry name" value="PSMD1_RPN2_N"/>
</dbReference>
<dbReference type="GO" id="GO:0008540">
    <property type="term" value="C:proteasome regulatory particle, base subcomplex"/>
    <property type="evidence" value="ECO:0007669"/>
    <property type="project" value="TreeGrafter"/>
</dbReference>
<dbReference type="AlphaFoldDB" id="A0A2U1PDS5"/>
<feature type="domain" description="26S proteasome non-ATPase regulatory subunit 1/RPN2 N-terminal" evidence="2">
    <location>
        <begin position="7"/>
        <end position="107"/>
    </location>
</feature>
<comment type="caution">
    <text evidence="3">The sequence shown here is derived from an EMBL/GenBank/DDBJ whole genome shotgun (WGS) entry which is preliminary data.</text>
</comment>
<evidence type="ECO:0000313" key="3">
    <source>
        <dbReference type="EMBL" id="PWA83869.1"/>
    </source>
</evidence>
<accession>A0A2U1PDS5</accession>
<dbReference type="Proteomes" id="UP000245207">
    <property type="component" value="Unassembled WGS sequence"/>
</dbReference>